<sequence>MNTSSSSSAVVRRKKIGLASVSAVSTLALVGGIVAGLAGPATAAPASAAAAFTAPMCEGTQTSADYPYADDMVIDGVRLDYYNAGNVVPLYYNNDQRSPAPICGVRDVPEASGPQSEWMYCTDMKEETCDEISPDGEPGYSDGGQFNVVGPTLPVGGNDRLTQEQELLISYLIQNPHPFTPGGVADDSTAANRVNRQLLIWCVSDKEYLEGTDAVVDCDADLGPAEQARILGVMNVTPALSISLADPASGTLASGGKATFTVSTNMYGKPLTVSAPAGATLELCEPNANVKLTGNTLVVTGEGNDPTDVALCVTSPGAGAVKVSVSGAPSSFESIHWNNAGAECQVFATFNTVTPAKLQGDATVTFDAAPTTTPSTTVPTTTPGAPTTTPSTTVPTTTTKPNVIVPIIPIIPIIPVIPGVPVAPAPTTVAVPTPRVVTQTTPKAPTGERPTSIDGGAADETAGPHVGIAIAGLGLIGLAACGAIAVRRRRS</sequence>
<evidence type="ECO:0000256" key="2">
    <source>
        <dbReference type="SAM" id="Phobius"/>
    </source>
</evidence>
<evidence type="ECO:0000313" key="5">
    <source>
        <dbReference type="Proteomes" id="UP001185927"/>
    </source>
</evidence>
<keyword evidence="2" id="KW-0472">Membrane</keyword>
<organism evidence="4 5">
    <name type="scientific">Rhodococcus globerulus</name>
    <dbReference type="NCBI Taxonomy" id="33008"/>
    <lineage>
        <taxon>Bacteria</taxon>
        <taxon>Bacillati</taxon>
        <taxon>Actinomycetota</taxon>
        <taxon>Actinomycetes</taxon>
        <taxon>Mycobacteriales</taxon>
        <taxon>Nocardiaceae</taxon>
        <taxon>Rhodococcus</taxon>
    </lineage>
</organism>
<dbReference type="Proteomes" id="UP001185927">
    <property type="component" value="Unassembled WGS sequence"/>
</dbReference>
<protein>
    <submittedName>
        <fullName evidence="4">Uncharacterized protein</fullName>
    </submittedName>
</protein>
<evidence type="ECO:0000256" key="1">
    <source>
        <dbReference type="SAM" id="MobiDB-lite"/>
    </source>
</evidence>
<keyword evidence="3" id="KW-0732">Signal</keyword>
<feature type="chain" id="PRO_5046315347" evidence="3">
    <location>
        <begin position="44"/>
        <end position="491"/>
    </location>
</feature>
<keyword evidence="5" id="KW-1185">Reference proteome</keyword>
<keyword evidence="2" id="KW-0812">Transmembrane</keyword>
<name>A0ABU4BU30_RHOGO</name>
<comment type="caution">
    <text evidence="4">The sequence shown here is derived from an EMBL/GenBank/DDBJ whole genome shotgun (WGS) entry which is preliminary data.</text>
</comment>
<reference evidence="4 5" key="1">
    <citation type="submission" date="2023-10" db="EMBL/GenBank/DDBJ databases">
        <title>Development of a sustainable strategy for remediation of hydrocarbon-contaminated territories based on the waste exchange concept.</title>
        <authorList>
            <person name="Krivoruchko A."/>
        </authorList>
    </citation>
    <scope>NUCLEOTIDE SEQUENCE [LARGE SCALE GENOMIC DNA]</scope>
    <source>
        <strain evidence="4 5">IEGM 1203</strain>
    </source>
</reference>
<keyword evidence="2" id="KW-1133">Transmembrane helix</keyword>
<dbReference type="EMBL" id="JAWLKB010000005">
    <property type="protein sequence ID" value="MDV6267678.1"/>
    <property type="molecule type" value="Genomic_DNA"/>
</dbReference>
<feature type="region of interest" description="Disordered" evidence="1">
    <location>
        <begin position="368"/>
        <end position="397"/>
    </location>
</feature>
<accession>A0ABU4BU30</accession>
<feature type="signal peptide" evidence="3">
    <location>
        <begin position="1"/>
        <end position="43"/>
    </location>
</feature>
<evidence type="ECO:0000313" key="4">
    <source>
        <dbReference type="EMBL" id="MDV6267678.1"/>
    </source>
</evidence>
<feature type="transmembrane region" description="Helical" evidence="2">
    <location>
        <begin position="466"/>
        <end position="486"/>
    </location>
</feature>
<evidence type="ECO:0000256" key="3">
    <source>
        <dbReference type="SAM" id="SignalP"/>
    </source>
</evidence>
<proteinExistence type="predicted"/>
<feature type="region of interest" description="Disordered" evidence="1">
    <location>
        <begin position="436"/>
        <end position="459"/>
    </location>
</feature>
<dbReference type="RefSeq" id="WP_317541936.1">
    <property type="nucleotide sequence ID" value="NZ_JAWLKB010000005.1"/>
</dbReference>
<gene>
    <name evidence="4" type="ORF">R3Q16_13780</name>
</gene>